<feature type="signal peptide" evidence="1">
    <location>
        <begin position="1"/>
        <end position="27"/>
    </location>
</feature>
<sequence>MRWRKYLGRGTLIAVSAVLLTGCFDFAADSTFRPDGTAQVTAEIGVSMQLAAVLANQPRVGRGDFLADCEKERPADTLPAGVTSIKGKRGQRGDMALCTYVIEVSDPVAAAAAQQEARARSVSGVRGLDRSQLKIERLREGVYRLSGVFKPIDNPLGKPDQPGEALAANAVLMAMMTNRYVTLTVSAARIENATGDVQADGRKVAWKLPLMALVKDTPGMPYEIKADIVYAESWTAKAKRWFGLD</sequence>
<protein>
    <recommendedName>
        <fullName evidence="4">Lipoprotein</fullName>
    </recommendedName>
</protein>
<feature type="chain" id="PRO_5022991405" description="Lipoprotein" evidence="1">
    <location>
        <begin position="28"/>
        <end position="245"/>
    </location>
</feature>
<dbReference type="OrthoDB" id="7375422at2"/>
<proteinExistence type="predicted"/>
<evidence type="ECO:0008006" key="4">
    <source>
        <dbReference type="Google" id="ProtNLM"/>
    </source>
</evidence>
<dbReference type="AlphaFoldDB" id="A0A5C8PGT7"/>
<name>A0A5C8PGT7_9HYPH</name>
<dbReference type="EMBL" id="VDUZ01000031">
    <property type="protein sequence ID" value="TXL72727.1"/>
    <property type="molecule type" value="Genomic_DNA"/>
</dbReference>
<dbReference type="PROSITE" id="PS51257">
    <property type="entry name" value="PROKAR_LIPOPROTEIN"/>
    <property type="match status" value="1"/>
</dbReference>
<organism evidence="2 3">
    <name type="scientific">Vineibacter terrae</name>
    <dbReference type="NCBI Taxonomy" id="2586908"/>
    <lineage>
        <taxon>Bacteria</taxon>
        <taxon>Pseudomonadati</taxon>
        <taxon>Pseudomonadota</taxon>
        <taxon>Alphaproteobacteria</taxon>
        <taxon>Hyphomicrobiales</taxon>
        <taxon>Vineibacter</taxon>
    </lineage>
</organism>
<keyword evidence="1" id="KW-0732">Signal</keyword>
<evidence type="ECO:0000313" key="2">
    <source>
        <dbReference type="EMBL" id="TXL72727.1"/>
    </source>
</evidence>
<dbReference type="Proteomes" id="UP000321638">
    <property type="component" value="Unassembled WGS sequence"/>
</dbReference>
<accession>A0A5C8PGT7</accession>
<reference evidence="2 3" key="1">
    <citation type="submission" date="2019-06" db="EMBL/GenBank/DDBJ databases">
        <title>New taxonomy in bacterial strain CC-CFT640, isolated from vineyard.</title>
        <authorList>
            <person name="Lin S.-Y."/>
            <person name="Tsai C.-F."/>
            <person name="Young C.-C."/>
        </authorList>
    </citation>
    <scope>NUCLEOTIDE SEQUENCE [LARGE SCALE GENOMIC DNA]</scope>
    <source>
        <strain evidence="2 3">CC-CFT640</strain>
    </source>
</reference>
<evidence type="ECO:0000256" key="1">
    <source>
        <dbReference type="SAM" id="SignalP"/>
    </source>
</evidence>
<evidence type="ECO:0000313" key="3">
    <source>
        <dbReference type="Proteomes" id="UP000321638"/>
    </source>
</evidence>
<gene>
    <name evidence="2" type="ORF">FHP25_24580</name>
</gene>
<comment type="caution">
    <text evidence="2">The sequence shown here is derived from an EMBL/GenBank/DDBJ whole genome shotgun (WGS) entry which is preliminary data.</text>
</comment>
<dbReference type="RefSeq" id="WP_147849625.1">
    <property type="nucleotide sequence ID" value="NZ_VDUZ01000031.1"/>
</dbReference>
<keyword evidence="3" id="KW-1185">Reference proteome</keyword>